<dbReference type="PATRIC" id="fig|1227484.4.peg.1784"/>
<dbReference type="Gene3D" id="3.60.15.10">
    <property type="entry name" value="Ribonuclease Z/Hydroxyacylglutathione hydrolase-like"/>
    <property type="match status" value="1"/>
</dbReference>
<accession>M0DWK8</accession>
<protein>
    <submittedName>
        <fullName evidence="2">Beta-lactamase</fullName>
    </submittedName>
</protein>
<dbReference type="EMBL" id="AOJE01000043">
    <property type="protein sequence ID" value="ELZ39087.1"/>
    <property type="molecule type" value="Genomic_DNA"/>
</dbReference>
<dbReference type="InterPro" id="IPR001279">
    <property type="entry name" value="Metallo-B-lactamas"/>
</dbReference>
<feature type="domain" description="Metallo-beta-lactamase" evidence="1">
    <location>
        <begin position="21"/>
        <end position="236"/>
    </location>
</feature>
<dbReference type="PANTHER" id="PTHR23131">
    <property type="entry name" value="ENDORIBONUCLEASE LACTB2"/>
    <property type="match status" value="1"/>
</dbReference>
<sequence>MRTDSDDARSIGLENTVFEGSNTVYLLGADGTGPLTLVDAGFDTPDIRDQLAAGMEAAGHAVADVDQILLTHYHGDHAGLAGWVQSESGAEIRIHELDAPVAAPDEAAYRDLRERQEAAFEAWGMPEPKREAVRVVLDEETDLATGSPSIEPIADGETVRAGPHELTAIHLPGHTAGHVGYHAADVGVLWSGDALLPRYTPNVGGADVRLDGALAAYLESLERIVATAPESAWPGHRDRIDDPVGRAREIIEHHRERTRRVIRVLRERGPANAWAVSHELFGELEDIHILHGPGEASAHLEHLTDRGLVERDGDGTYALASPTDDLNLEGLFPAV</sequence>
<dbReference type="Pfam" id="PF00753">
    <property type="entry name" value="Lactamase_B"/>
    <property type="match status" value="1"/>
</dbReference>
<evidence type="ECO:0000313" key="2">
    <source>
        <dbReference type="EMBL" id="ELZ39087.1"/>
    </source>
</evidence>
<dbReference type="Proteomes" id="UP000011514">
    <property type="component" value="Unassembled WGS sequence"/>
</dbReference>
<keyword evidence="3" id="KW-1185">Reference proteome</keyword>
<dbReference type="eggNOG" id="arCOG00498">
    <property type="taxonomic scope" value="Archaea"/>
</dbReference>
<dbReference type="InterPro" id="IPR050662">
    <property type="entry name" value="Sec-metab_biosynth-thioest"/>
</dbReference>
<evidence type="ECO:0000259" key="1">
    <source>
        <dbReference type="SMART" id="SM00849"/>
    </source>
</evidence>
<evidence type="ECO:0000313" key="3">
    <source>
        <dbReference type="Proteomes" id="UP000011514"/>
    </source>
</evidence>
<name>M0DWK8_9EURY</name>
<dbReference type="Gene3D" id="1.10.10.10">
    <property type="entry name" value="Winged helix-like DNA-binding domain superfamily/Winged helix DNA-binding domain"/>
    <property type="match status" value="1"/>
</dbReference>
<dbReference type="PANTHER" id="PTHR23131:SF4">
    <property type="entry name" value="METALLO-BETA-LACTAMASE SUPERFAMILY POTEIN"/>
    <property type="match status" value="1"/>
</dbReference>
<dbReference type="InterPro" id="IPR036388">
    <property type="entry name" value="WH-like_DNA-bd_sf"/>
</dbReference>
<proteinExistence type="predicted"/>
<organism evidence="2 3">
    <name type="scientific">Halorubrum saccharovorum DSM 1137</name>
    <dbReference type="NCBI Taxonomy" id="1227484"/>
    <lineage>
        <taxon>Archaea</taxon>
        <taxon>Methanobacteriati</taxon>
        <taxon>Methanobacteriota</taxon>
        <taxon>Stenosarchaea group</taxon>
        <taxon>Halobacteria</taxon>
        <taxon>Halobacteriales</taxon>
        <taxon>Haloferacaceae</taxon>
        <taxon>Halorubrum</taxon>
    </lineage>
</organism>
<comment type="caution">
    <text evidence="2">The sequence shown here is derived from an EMBL/GenBank/DDBJ whole genome shotgun (WGS) entry which is preliminary data.</text>
</comment>
<reference evidence="2 3" key="1">
    <citation type="journal article" date="2014" name="PLoS Genet.">
        <title>Phylogenetically driven sequencing of extremely halophilic archaea reveals strategies for static and dynamic osmo-response.</title>
        <authorList>
            <person name="Becker E.A."/>
            <person name="Seitzer P.M."/>
            <person name="Tritt A."/>
            <person name="Larsen D."/>
            <person name="Krusor M."/>
            <person name="Yao A.I."/>
            <person name="Wu D."/>
            <person name="Madern D."/>
            <person name="Eisen J.A."/>
            <person name="Darling A.E."/>
            <person name="Facciotti M.T."/>
        </authorList>
    </citation>
    <scope>NUCLEOTIDE SEQUENCE [LARGE SCALE GENOMIC DNA]</scope>
    <source>
        <strain evidence="2 3">DSM 1137</strain>
    </source>
</reference>
<gene>
    <name evidence="2" type="ORF">C471_08945</name>
</gene>
<dbReference type="InterPro" id="IPR036866">
    <property type="entry name" value="RibonucZ/Hydroxyglut_hydro"/>
</dbReference>
<dbReference type="CDD" id="cd07725">
    <property type="entry name" value="TTHA1429-like_MBL-fold"/>
    <property type="match status" value="1"/>
</dbReference>
<dbReference type="STRING" id="1227484.C471_08945"/>
<dbReference type="RefSeq" id="WP_004048379.1">
    <property type="nucleotide sequence ID" value="NZ_AOJE01000043.1"/>
</dbReference>
<dbReference type="AlphaFoldDB" id="M0DWK8"/>
<dbReference type="OrthoDB" id="197151at2157"/>
<dbReference type="SUPFAM" id="SSF56281">
    <property type="entry name" value="Metallo-hydrolase/oxidoreductase"/>
    <property type="match status" value="1"/>
</dbReference>
<dbReference type="SMART" id="SM00849">
    <property type="entry name" value="Lactamase_B"/>
    <property type="match status" value="1"/>
</dbReference>